<dbReference type="PROSITE" id="PS50995">
    <property type="entry name" value="HTH_MARR_2"/>
    <property type="match status" value="1"/>
</dbReference>
<dbReference type="Pfam" id="PF12802">
    <property type="entry name" value="MarR_2"/>
    <property type="match status" value="1"/>
</dbReference>
<dbReference type="SMART" id="SM00347">
    <property type="entry name" value="HTH_MARR"/>
    <property type="match status" value="1"/>
</dbReference>
<reference evidence="2 3" key="1">
    <citation type="submission" date="2020-10" db="EMBL/GenBank/DDBJ databases">
        <title>Connecting structure to function with the recovery of over 1000 high-quality activated sludge metagenome-assembled genomes encoding full-length rRNA genes using long-read sequencing.</title>
        <authorList>
            <person name="Singleton C.M."/>
            <person name="Petriglieri F."/>
            <person name="Kristensen J.M."/>
            <person name="Kirkegaard R.H."/>
            <person name="Michaelsen T.Y."/>
            <person name="Andersen M.H."/>
            <person name="Karst S.M."/>
            <person name="Dueholm M.S."/>
            <person name="Nielsen P.H."/>
            <person name="Albertsen M."/>
        </authorList>
    </citation>
    <scope>NUCLEOTIDE SEQUENCE [LARGE SCALE GENOMIC DNA]</scope>
    <source>
        <strain evidence="2">AalE_18-Q3-R2-46_BAT3C.188</strain>
    </source>
</reference>
<dbReference type="Proteomes" id="UP000718281">
    <property type="component" value="Unassembled WGS sequence"/>
</dbReference>
<proteinExistence type="predicted"/>
<dbReference type="GO" id="GO:0006950">
    <property type="term" value="P:response to stress"/>
    <property type="evidence" value="ECO:0007669"/>
    <property type="project" value="TreeGrafter"/>
</dbReference>
<protein>
    <submittedName>
        <fullName evidence="2">MarR family transcriptional regulator</fullName>
    </submittedName>
</protein>
<dbReference type="CDD" id="cd00090">
    <property type="entry name" value="HTH_ARSR"/>
    <property type="match status" value="1"/>
</dbReference>
<dbReference type="InterPro" id="IPR000835">
    <property type="entry name" value="HTH_MarR-typ"/>
</dbReference>
<dbReference type="EMBL" id="JADIXZ010000004">
    <property type="protein sequence ID" value="MBK6301456.1"/>
    <property type="molecule type" value="Genomic_DNA"/>
</dbReference>
<feature type="domain" description="HTH marR-type" evidence="1">
    <location>
        <begin position="7"/>
        <end position="138"/>
    </location>
</feature>
<comment type="caution">
    <text evidence="2">The sequence shown here is derived from an EMBL/GenBank/DDBJ whole genome shotgun (WGS) entry which is preliminary data.</text>
</comment>
<dbReference type="PANTHER" id="PTHR33164">
    <property type="entry name" value="TRANSCRIPTIONAL REGULATOR, MARR FAMILY"/>
    <property type="match status" value="1"/>
</dbReference>
<dbReference type="SUPFAM" id="SSF46785">
    <property type="entry name" value="Winged helix' DNA-binding domain"/>
    <property type="match status" value="1"/>
</dbReference>
<organism evidence="2 3">
    <name type="scientific">Candidatus Phosphoribacter hodrii</name>
    <dbReference type="NCBI Taxonomy" id="2953743"/>
    <lineage>
        <taxon>Bacteria</taxon>
        <taxon>Bacillati</taxon>
        <taxon>Actinomycetota</taxon>
        <taxon>Actinomycetes</taxon>
        <taxon>Micrococcales</taxon>
        <taxon>Dermatophilaceae</taxon>
        <taxon>Candidatus Phosphoribacter</taxon>
    </lineage>
</organism>
<dbReference type="InterPro" id="IPR036390">
    <property type="entry name" value="WH_DNA-bd_sf"/>
</dbReference>
<evidence type="ECO:0000259" key="1">
    <source>
        <dbReference type="PROSITE" id="PS50995"/>
    </source>
</evidence>
<sequence length="192" mass="19952">MVAGVPSATITDALERLSQVQRVLLQEVSTAQGLSPIQVRILGLVGAAAVRPSELAGRLGVTRATVTDAVRALEGKGLVAVATDPLDGRSRLLRVTEDGQAVAGRVASWGMPVTHHLAALPSGDQGALLSGLLHLLTGLQADGLVPRARMCLTCRFFREASDAGGVAHCELLRADLPDTSLRLDCPDHEASG</sequence>
<dbReference type="GO" id="GO:0003700">
    <property type="term" value="F:DNA-binding transcription factor activity"/>
    <property type="evidence" value="ECO:0007669"/>
    <property type="project" value="InterPro"/>
</dbReference>
<dbReference type="InterPro" id="IPR039422">
    <property type="entry name" value="MarR/SlyA-like"/>
</dbReference>
<dbReference type="PANTHER" id="PTHR33164:SF43">
    <property type="entry name" value="HTH-TYPE TRANSCRIPTIONAL REPRESSOR YETL"/>
    <property type="match status" value="1"/>
</dbReference>
<dbReference type="InterPro" id="IPR036388">
    <property type="entry name" value="WH-like_DNA-bd_sf"/>
</dbReference>
<dbReference type="Gene3D" id="1.10.10.10">
    <property type="entry name" value="Winged helix-like DNA-binding domain superfamily/Winged helix DNA-binding domain"/>
    <property type="match status" value="1"/>
</dbReference>
<dbReference type="AlphaFoldDB" id="A0A934X5E2"/>
<accession>A0A934X5E2</accession>
<dbReference type="InterPro" id="IPR011991">
    <property type="entry name" value="ArsR-like_HTH"/>
</dbReference>
<gene>
    <name evidence="2" type="ORF">IPF40_10585</name>
</gene>
<evidence type="ECO:0000313" key="3">
    <source>
        <dbReference type="Proteomes" id="UP000718281"/>
    </source>
</evidence>
<name>A0A934X5E2_9MICO</name>
<evidence type="ECO:0000313" key="2">
    <source>
        <dbReference type="EMBL" id="MBK6301456.1"/>
    </source>
</evidence>
<dbReference type="PRINTS" id="PR00598">
    <property type="entry name" value="HTHMARR"/>
</dbReference>